<organism evidence="11 12">
    <name type="scientific">Parelaphostrongylus tenuis</name>
    <name type="common">Meningeal worm</name>
    <dbReference type="NCBI Taxonomy" id="148309"/>
    <lineage>
        <taxon>Eukaryota</taxon>
        <taxon>Metazoa</taxon>
        <taxon>Ecdysozoa</taxon>
        <taxon>Nematoda</taxon>
        <taxon>Chromadorea</taxon>
        <taxon>Rhabditida</taxon>
        <taxon>Rhabditina</taxon>
        <taxon>Rhabditomorpha</taxon>
        <taxon>Strongyloidea</taxon>
        <taxon>Metastrongylidae</taxon>
        <taxon>Parelaphostrongylus</taxon>
    </lineage>
</organism>
<dbReference type="AlphaFoldDB" id="A0AAD5QHU4"/>
<dbReference type="PANTHER" id="PTHR24342">
    <property type="entry name" value="SERINE/THREONINE-PROTEIN KINASE 17"/>
    <property type="match status" value="1"/>
</dbReference>
<evidence type="ECO:0000256" key="8">
    <source>
        <dbReference type="PROSITE-ProRule" id="PRU10141"/>
    </source>
</evidence>
<feature type="compositionally biased region" description="Basic and acidic residues" evidence="9">
    <location>
        <begin position="672"/>
        <end position="687"/>
    </location>
</feature>
<keyword evidence="2" id="KW-0723">Serine/threonine-protein kinase</keyword>
<reference evidence="11" key="1">
    <citation type="submission" date="2021-06" db="EMBL/GenBank/DDBJ databases">
        <title>Parelaphostrongylus tenuis whole genome reference sequence.</title>
        <authorList>
            <person name="Garwood T.J."/>
            <person name="Larsen P.A."/>
            <person name="Fountain-Jones N.M."/>
            <person name="Garbe J.R."/>
            <person name="Macchietto M.G."/>
            <person name="Kania S.A."/>
            <person name="Gerhold R.W."/>
            <person name="Richards J.E."/>
            <person name="Wolf T.M."/>
        </authorList>
    </citation>
    <scope>NUCLEOTIDE SEQUENCE</scope>
    <source>
        <strain evidence="11">MNPRO001-30</strain>
        <tissue evidence="11">Meninges</tissue>
    </source>
</reference>
<dbReference type="Gene3D" id="1.10.510.10">
    <property type="entry name" value="Transferase(Phosphotransferase) domain 1"/>
    <property type="match status" value="1"/>
</dbReference>
<dbReference type="GO" id="GO:0005634">
    <property type="term" value="C:nucleus"/>
    <property type="evidence" value="ECO:0007669"/>
    <property type="project" value="TreeGrafter"/>
</dbReference>
<dbReference type="PROSITE" id="PS00108">
    <property type="entry name" value="PROTEIN_KINASE_ST"/>
    <property type="match status" value="1"/>
</dbReference>
<sequence>MGTEGKIKVDEHYPTDVDEPPLFDAKKIDRIRSNVKFDQCYECSKQIGDGKFGKVYEVREKASGQEFAAKVIRLKKQADRQEVEREVAILTQLRHPRIAQIYDAFYTLNNEVVLIMEIVRGGELFDRVADENYVLTELAVVMIICQLCEAIDYIHEQNILHLDIKPENIMCVSQKGNRIKLIDFGLARYYDGTQELRYMAGTPEFAAPEVIKYEQLDYHTDMWSVGVITYILLSGYSPFLGENIAETYCNVEKGVWEFTEEFDAVSSEARDFISRLIVYKKEERMLPKECLAHPWISTHRAKVSCDANLEQPADGPVMDNRQMLRYNAKRKLRRMFIYVKFLIEVNRLRSMIKGRMSQSGLKYFEPLLKIAEENQKQASQAVSSKEDTKTSNIVKLEKAASSSKLDTMKETKGFIEVNGEDKQQTLISRKRRNCASSSPGKPRSPPVQMSSAIRLGEKESNKVTVKKPPRMLNEENTVKGEETVSKNSVCAMAKIVSKTTVENLTPVQTTSKTLGKTISSKQKFSVPEVIITDPSRKSASYETISTITDNITSLVSKRGHSTDNVLKKSTVNLVSTLPEGRSISTESTLRTENKRRKSQDDNKTFLCDVSATRPPHPTITMKTKSTTKKKKSTAPASQNVLSTSISLDETTTVIDNKSRDLSTKNSPSRKTASSDDERSLGVRKSSDPETIINVPPRKTVLGAPKIVIGELDKCTPIRMQRFGSSESGDSAKENRTVEEKKPTRQGALRKKEKPEENLATILQPPLASSTQPGSLTTSVLKKQPDANVSVGQQEAAVGIKTISPKPGSSIHERLLKLNACVNPISVNLVTDSKLLQKGSKSEERQKPEKYSNEVLRAKSDCKTTKTAASSSPSAKTRAANLHKGSTPADDKLCKDFDTTTELKQVQLQGKLGEVNHEI</sequence>
<feature type="binding site" evidence="8">
    <location>
        <position position="70"/>
    </location>
    <ligand>
        <name>ATP</name>
        <dbReference type="ChEBI" id="CHEBI:30616"/>
    </ligand>
</feature>
<feature type="compositionally biased region" description="Basic and acidic residues" evidence="9">
    <location>
        <begin position="729"/>
        <end position="742"/>
    </location>
</feature>
<evidence type="ECO:0000256" key="3">
    <source>
        <dbReference type="ARBA" id="ARBA00022679"/>
    </source>
</evidence>
<evidence type="ECO:0000313" key="11">
    <source>
        <dbReference type="EMBL" id="KAJ1351387.1"/>
    </source>
</evidence>
<keyword evidence="6 8" id="KW-0067">ATP-binding</keyword>
<dbReference type="PROSITE" id="PS00107">
    <property type="entry name" value="PROTEIN_KINASE_ATP"/>
    <property type="match status" value="1"/>
</dbReference>
<dbReference type="GO" id="GO:0005524">
    <property type="term" value="F:ATP binding"/>
    <property type="evidence" value="ECO:0007669"/>
    <property type="project" value="UniProtKB-UniRule"/>
</dbReference>
<evidence type="ECO:0000256" key="1">
    <source>
        <dbReference type="ARBA" id="ARBA00001946"/>
    </source>
</evidence>
<feature type="compositionally biased region" description="Low complexity" evidence="9">
    <location>
        <begin position="864"/>
        <end position="879"/>
    </location>
</feature>
<dbReference type="GO" id="GO:0043065">
    <property type="term" value="P:positive regulation of apoptotic process"/>
    <property type="evidence" value="ECO:0007669"/>
    <property type="project" value="TreeGrafter"/>
</dbReference>
<dbReference type="Proteomes" id="UP001196413">
    <property type="component" value="Unassembled WGS sequence"/>
</dbReference>
<dbReference type="InterPro" id="IPR008271">
    <property type="entry name" value="Ser/Thr_kinase_AS"/>
</dbReference>
<comment type="caution">
    <text evidence="11">The sequence shown here is derived from an EMBL/GenBank/DDBJ whole genome shotgun (WGS) entry which is preliminary data.</text>
</comment>
<feature type="compositionally biased region" description="Polar residues" evidence="9">
    <location>
        <begin position="766"/>
        <end position="777"/>
    </location>
</feature>
<dbReference type="FunFam" id="1.10.510.10:FF:000571">
    <property type="entry name" value="Maternal embryonic leucine zipper kinase"/>
    <property type="match status" value="1"/>
</dbReference>
<evidence type="ECO:0000313" key="12">
    <source>
        <dbReference type="Proteomes" id="UP001196413"/>
    </source>
</evidence>
<keyword evidence="12" id="KW-1185">Reference proteome</keyword>
<dbReference type="GO" id="GO:0035556">
    <property type="term" value="P:intracellular signal transduction"/>
    <property type="evidence" value="ECO:0007669"/>
    <property type="project" value="TreeGrafter"/>
</dbReference>
<feature type="region of interest" description="Disordered" evidence="9">
    <location>
        <begin position="836"/>
        <end position="891"/>
    </location>
</feature>
<feature type="region of interest" description="Disordered" evidence="9">
    <location>
        <begin position="581"/>
        <end position="642"/>
    </location>
</feature>
<dbReference type="GO" id="GO:0004674">
    <property type="term" value="F:protein serine/threonine kinase activity"/>
    <property type="evidence" value="ECO:0007669"/>
    <property type="project" value="UniProtKB-KW"/>
</dbReference>
<dbReference type="SUPFAM" id="SSF56112">
    <property type="entry name" value="Protein kinase-like (PK-like)"/>
    <property type="match status" value="1"/>
</dbReference>
<name>A0AAD5QHU4_PARTN</name>
<keyword evidence="5" id="KW-0418">Kinase</keyword>
<evidence type="ECO:0000256" key="5">
    <source>
        <dbReference type="ARBA" id="ARBA00022777"/>
    </source>
</evidence>
<feature type="region of interest" description="Disordered" evidence="9">
    <location>
        <begin position="718"/>
        <end position="777"/>
    </location>
</feature>
<dbReference type="Gene3D" id="3.30.200.20">
    <property type="entry name" value="Phosphorylase Kinase, domain 1"/>
    <property type="match status" value="1"/>
</dbReference>
<evidence type="ECO:0000256" key="7">
    <source>
        <dbReference type="ARBA" id="ARBA00022842"/>
    </source>
</evidence>
<evidence type="ECO:0000256" key="6">
    <source>
        <dbReference type="ARBA" id="ARBA00022840"/>
    </source>
</evidence>
<dbReference type="SMART" id="SM00220">
    <property type="entry name" value="S_TKc"/>
    <property type="match status" value="1"/>
</dbReference>
<keyword evidence="3" id="KW-0808">Transferase</keyword>
<evidence type="ECO:0000256" key="9">
    <source>
        <dbReference type="SAM" id="MobiDB-lite"/>
    </source>
</evidence>
<dbReference type="FunFam" id="3.30.200.20:FF:000918">
    <property type="entry name" value="Myosin Light Chain Kinase related"/>
    <property type="match status" value="1"/>
</dbReference>
<keyword evidence="7" id="KW-0460">Magnesium</keyword>
<proteinExistence type="predicted"/>
<dbReference type="InterPro" id="IPR017441">
    <property type="entry name" value="Protein_kinase_ATP_BS"/>
</dbReference>
<dbReference type="InterPro" id="IPR000719">
    <property type="entry name" value="Prot_kinase_dom"/>
</dbReference>
<dbReference type="InterPro" id="IPR011009">
    <property type="entry name" value="Kinase-like_dom_sf"/>
</dbReference>
<accession>A0AAD5QHU4</accession>
<feature type="compositionally biased region" description="Basic and acidic residues" evidence="9">
    <location>
        <begin position="839"/>
        <end position="863"/>
    </location>
</feature>
<evidence type="ECO:0000259" key="10">
    <source>
        <dbReference type="PROSITE" id="PS50011"/>
    </source>
</evidence>
<dbReference type="PROSITE" id="PS50011">
    <property type="entry name" value="PROTEIN_KINASE_DOM"/>
    <property type="match status" value="1"/>
</dbReference>
<feature type="region of interest" description="Disordered" evidence="9">
    <location>
        <begin position="656"/>
        <end position="696"/>
    </location>
</feature>
<evidence type="ECO:0000256" key="2">
    <source>
        <dbReference type="ARBA" id="ARBA00022527"/>
    </source>
</evidence>
<dbReference type="Pfam" id="PF00069">
    <property type="entry name" value="Pkinase"/>
    <property type="match status" value="1"/>
</dbReference>
<protein>
    <recommendedName>
        <fullName evidence="10">Protein kinase domain-containing protein</fullName>
    </recommendedName>
</protein>
<dbReference type="EMBL" id="JAHQIW010001062">
    <property type="protein sequence ID" value="KAJ1351387.1"/>
    <property type="molecule type" value="Genomic_DNA"/>
</dbReference>
<feature type="region of interest" description="Disordered" evidence="9">
    <location>
        <begin position="419"/>
        <end position="464"/>
    </location>
</feature>
<dbReference type="PANTHER" id="PTHR24342:SF20">
    <property type="entry name" value="MYOSIN LIGHT CHAIN KINASE, SMOOTH MUSCLE"/>
    <property type="match status" value="1"/>
</dbReference>
<gene>
    <name evidence="11" type="ORF">KIN20_007380</name>
</gene>
<comment type="cofactor">
    <cofactor evidence="1">
        <name>Mg(2+)</name>
        <dbReference type="ChEBI" id="CHEBI:18420"/>
    </cofactor>
</comment>
<feature type="domain" description="Protein kinase" evidence="10">
    <location>
        <begin position="41"/>
        <end position="296"/>
    </location>
</feature>
<evidence type="ECO:0000256" key="4">
    <source>
        <dbReference type="ARBA" id="ARBA00022741"/>
    </source>
</evidence>
<keyword evidence="4 8" id="KW-0547">Nucleotide-binding</keyword>